<dbReference type="InterPro" id="IPR036942">
    <property type="entry name" value="Beta-barrel_TonB_sf"/>
</dbReference>
<dbReference type="KEGG" id="gak:X907_1903"/>
<feature type="signal peptide" evidence="9">
    <location>
        <begin position="1"/>
        <end position="22"/>
    </location>
</feature>
<dbReference type="InterPro" id="IPR010917">
    <property type="entry name" value="TonB_rcpt_CS"/>
</dbReference>
<evidence type="ECO:0000256" key="4">
    <source>
        <dbReference type="ARBA" id="ARBA00022692"/>
    </source>
</evidence>
<feature type="chain" id="PRO_5019101620" evidence="9">
    <location>
        <begin position="23"/>
        <end position="844"/>
    </location>
</feature>
<keyword evidence="6" id="KW-0472">Membrane</keyword>
<dbReference type="PANTHER" id="PTHR30069">
    <property type="entry name" value="TONB-DEPENDENT OUTER MEMBRANE RECEPTOR"/>
    <property type="match status" value="1"/>
</dbReference>
<evidence type="ECO:0000256" key="6">
    <source>
        <dbReference type="ARBA" id="ARBA00023136"/>
    </source>
</evidence>
<keyword evidence="2" id="KW-0813">Transport</keyword>
<keyword evidence="5 9" id="KW-0732">Signal</keyword>
<dbReference type="GO" id="GO:0009279">
    <property type="term" value="C:cell outer membrane"/>
    <property type="evidence" value="ECO:0007669"/>
    <property type="project" value="UniProtKB-SubCell"/>
</dbReference>
<name>A0A3T0EB81_9PROT</name>
<reference evidence="11 12" key="1">
    <citation type="submission" date="2016-12" db="EMBL/GenBank/DDBJ databases">
        <title>The genome of dimorphic prosthecate Glycocaulis alkaliphilus 6b-8t, isolated from crude oil dictates its adaptability in petroleum environments.</title>
        <authorList>
            <person name="Wu X.-L."/>
            <person name="Geng S."/>
        </authorList>
    </citation>
    <scope>NUCLEOTIDE SEQUENCE [LARGE SCALE GENOMIC DNA]</scope>
    <source>
        <strain evidence="11 12">6B-8</strain>
    </source>
</reference>
<feature type="domain" description="TonB-dependent receptor plug" evidence="10">
    <location>
        <begin position="74"/>
        <end position="195"/>
    </location>
</feature>
<dbReference type="Pfam" id="PF07715">
    <property type="entry name" value="Plug"/>
    <property type="match status" value="1"/>
</dbReference>
<keyword evidence="4" id="KW-0812">Transmembrane</keyword>
<evidence type="ECO:0000256" key="3">
    <source>
        <dbReference type="ARBA" id="ARBA00022452"/>
    </source>
</evidence>
<evidence type="ECO:0000313" key="11">
    <source>
        <dbReference type="EMBL" id="AZU04426.1"/>
    </source>
</evidence>
<protein>
    <submittedName>
        <fullName evidence="11">Secretin/TonB short domain protein</fullName>
    </submittedName>
</protein>
<dbReference type="InterPro" id="IPR012910">
    <property type="entry name" value="Plug_dom"/>
</dbReference>
<dbReference type="GO" id="GO:0015344">
    <property type="term" value="F:siderophore uptake transmembrane transporter activity"/>
    <property type="evidence" value="ECO:0007669"/>
    <property type="project" value="TreeGrafter"/>
</dbReference>
<dbReference type="InterPro" id="IPR039426">
    <property type="entry name" value="TonB-dep_rcpt-like"/>
</dbReference>
<dbReference type="AlphaFoldDB" id="A0A3T0EB81"/>
<dbReference type="Gene3D" id="2.40.170.20">
    <property type="entry name" value="TonB-dependent receptor, beta-barrel domain"/>
    <property type="match status" value="1"/>
</dbReference>
<evidence type="ECO:0000259" key="10">
    <source>
        <dbReference type="Pfam" id="PF07715"/>
    </source>
</evidence>
<evidence type="ECO:0000256" key="7">
    <source>
        <dbReference type="ARBA" id="ARBA00023237"/>
    </source>
</evidence>
<gene>
    <name evidence="11" type="ORF">X907_1903</name>
</gene>
<evidence type="ECO:0000256" key="9">
    <source>
        <dbReference type="SAM" id="SignalP"/>
    </source>
</evidence>
<accession>A0A3T0EB81</accession>
<proteinExistence type="predicted"/>
<evidence type="ECO:0000256" key="8">
    <source>
        <dbReference type="SAM" id="MobiDB-lite"/>
    </source>
</evidence>
<dbReference type="PANTHER" id="PTHR30069:SF49">
    <property type="entry name" value="OUTER MEMBRANE PROTEIN C"/>
    <property type="match status" value="1"/>
</dbReference>
<organism evidence="11 12">
    <name type="scientific">Glycocaulis alkaliphilus</name>
    <dbReference type="NCBI Taxonomy" id="1434191"/>
    <lineage>
        <taxon>Bacteria</taxon>
        <taxon>Pseudomonadati</taxon>
        <taxon>Pseudomonadota</taxon>
        <taxon>Alphaproteobacteria</taxon>
        <taxon>Maricaulales</taxon>
        <taxon>Maricaulaceae</taxon>
        <taxon>Glycocaulis</taxon>
    </lineage>
</organism>
<keyword evidence="3" id="KW-1134">Transmembrane beta strand</keyword>
<comment type="subcellular location">
    <subcellularLocation>
        <location evidence="1">Cell outer membrane</location>
        <topology evidence="1">Multi-pass membrane protein</topology>
    </subcellularLocation>
</comment>
<dbReference type="PROSITE" id="PS01156">
    <property type="entry name" value="TONB_DEPENDENT_REC_2"/>
    <property type="match status" value="1"/>
</dbReference>
<keyword evidence="12" id="KW-1185">Reference proteome</keyword>
<dbReference type="Proteomes" id="UP000286954">
    <property type="component" value="Chromosome"/>
</dbReference>
<feature type="region of interest" description="Disordered" evidence="8">
    <location>
        <begin position="22"/>
        <end position="47"/>
    </location>
</feature>
<evidence type="ECO:0000256" key="1">
    <source>
        <dbReference type="ARBA" id="ARBA00004571"/>
    </source>
</evidence>
<evidence type="ECO:0000256" key="5">
    <source>
        <dbReference type="ARBA" id="ARBA00022729"/>
    </source>
</evidence>
<dbReference type="SUPFAM" id="SSF56935">
    <property type="entry name" value="Porins"/>
    <property type="match status" value="1"/>
</dbReference>
<evidence type="ECO:0000256" key="2">
    <source>
        <dbReference type="ARBA" id="ARBA00022448"/>
    </source>
</evidence>
<dbReference type="GO" id="GO:0044718">
    <property type="term" value="P:siderophore transmembrane transport"/>
    <property type="evidence" value="ECO:0007669"/>
    <property type="project" value="TreeGrafter"/>
</dbReference>
<keyword evidence="7" id="KW-0998">Cell outer membrane</keyword>
<feature type="compositionally biased region" description="Basic and acidic residues" evidence="8">
    <location>
        <begin position="28"/>
        <end position="46"/>
    </location>
</feature>
<sequence>MNLMKYVSLAALALATGLAGTAAGQQAEPEHSETQERRGSTTDREVPLQPVEVVDTAPSAGSYGGFDPIDTGRTIVGERSIRDHESGEPDMLDALRLVPGIQFDINQRSVSRDDLLDLRPSDISISGGPIYDNNIRLDGVGVNSVHDVTNDNALNWFETSGAAAQTIFVDPSLIQRLEVQDSNISARYGDFTGGVVDAVIREPERRFGGRIRFGYEDDNLVNYIYNDEADLDRADVPPSFHKWRFNASIDIPLSDRAEALISYGRNEARVDYRQGTNYGGEMVGRSALSETWLIKGVLRARENLRLTGSLVYSPYESEAASPNGRDNLVRTQGGGLTVWGQAEGRRDDTDWRVRLSYADADMTRRAPPANFNWSSAAPSIDFCTASSCTEGGGGDLDQYQRDLTLEADFSRPLAGGTLNGGVELAFTDAFRERQTDHHAYLRGSYNPLTVCASAADPACIDGEIALTTLQLRPAYEAQVDFQRRALWAEYRRAQGPFEIRAGLRYSWNDFLDNHNVAPRLSASWELPNSWTLSGGLNRYYGQNMVGYAIRAQYPDLYIYDRTGQTEGGSLVFSLDDWTLTSHNVQVGHRMAELSTPYSDEATAALTIPVWIGVGRLKAVYREHRDQFARLPQEVFEESDGQGGTYERRVWLPSNDGRTDHLGFTAEYVAGWRNHALTLNFAWTETTTNFGDYFDTVDLEAKEAELLVYNGQIMSRAELENIAQRENFARPLAANASLQSDWFGERLRTTVWVSWLGEYETIASTSQFETIDSVRYRVWEDSVRPSTTRVDLNAEYRLPMPAGAGQARVEARISNLFEALPYTDVTSTFPYQRGRSIWLGMNYAF</sequence>
<dbReference type="EMBL" id="CP018911">
    <property type="protein sequence ID" value="AZU04426.1"/>
    <property type="molecule type" value="Genomic_DNA"/>
</dbReference>
<evidence type="ECO:0000313" key="12">
    <source>
        <dbReference type="Proteomes" id="UP000286954"/>
    </source>
</evidence>